<feature type="region of interest" description="Disordered" evidence="1">
    <location>
        <begin position="108"/>
        <end position="130"/>
    </location>
</feature>
<proteinExistence type="predicted"/>
<accession>A0ABQ0L5L8</accession>
<evidence type="ECO:0000313" key="3">
    <source>
        <dbReference type="Proteomes" id="UP000815677"/>
    </source>
</evidence>
<evidence type="ECO:0000256" key="1">
    <source>
        <dbReference type="SAM" id="MobiDB-lite"/>
    </source>
</evidence>
<name>A0ABQ0L5L8_MYCCL</name>
<gene>
    <name evidence="2" type="ORF">MCHLO_02752</name>
</gene>
<sequence>MSADAPIDLDALDGDYGIAEPFLHPRPGSPLPFSRCAREAAAAAAANEPSLEDTVWVDTSVSPSVDFSDPQFPGAYSRWLLRQFQFFNPPRPYSDDTDWAMCSRSGFRERHPETTSQLPTPNNPPVVTAAPSRPLDRDVLYYPWHYRPRPRPAGLQRRPAPYTSIPPSVPRRTIVVTHFRPRPRFSFPGGRVPRFVRETGGDGESWAQGHMFVLTQASRWRFWVGGLEGEFFAVMFDASMRNPASYVQLIDPTTGFVAGHDMAYILAGATTKFLAAQDQFLEADDAATASEALDRMRELFALLSLLGRIGVPVFLSAGFWTACRARCVSILACTRPGSPPSPDRAWAELMELPSRFVWRSFRAAAALRGFHLLPSTVREPRAPYAPTPWEVPRLLHAYRRATGSTIDQLASFLGIGRTRFGLIYHGAATASYEELPLIMGMLTAHHGGPI</sequence>
<protein>
    <submittedName>
        <fullName evidence="2">Uncharacterized protein</fullName>
    </submittedName>
</protein>
<feature type="non-terminal residue" evidence="2">
    <location>
        <position position="450"/>
    </location>
</feature>
<keyword evidence="3" id="KW-1185">Reference proteome</keyword>
<organism evidence="2 3">
    <name type="scientific">Mycena chlorophos</name>
    <name type="common">Agaric fungus</name>
    <name type="synonym">Agaricus chlorophos</name>
    <dbReference type="NCBI Taxonomy" id="658473"/>
    <lineage>
        <taxon>Eukaryota</taxon>
        <taxon>Fungi</taxon>
        <taxon>Dikarya</taxon>
        <taxon>Basidiomycota</taxon>
        <taxon>Agaricomycotina</taxon>
        <taxon>Agaricomycetes</taxon>
        <taxon>Agaricomycetidae</taxon>
        <taxon>Agaricales</taxon>
        <taxon>Marasmiineae</taxon>
        <taxon>Mycenaceae</taxon>
        <taxon>Mycena</taxon>
    </lineage>
</organism>
<dbReference type="Proteomes" id="UP000815677">
    <property type="component" value="Unassembled WGS sequence"/>
</dbReference>
<reference evidence="2" key="1">
    <citation type="submission" date="2014-09" db="EMBL/GenBank/DDBJ databases">
        <title>Genome sequence of the luminous mushroom Mycena chlorophos for searching fungal bioluminescence genes.</title>
        <authorList>
            <person name="Tanaka Y."/>
            <person name="Kasuga D."/>
            <person name="Oba Y."/>
            <person name="Hase S."/>
            <person name="Sato K."/>
            <person name="Oba Y."/>
            <person name="Sakakibara Y."/>
        </authorList>
    </citation>
    <scope>NUCLEOTIDE SEQUENCE</scope>
</reference>
<evidence type="ECO:0000313" key="2">
    <source>
        <dbReference type="EMBL" id="GAT45161.1"/>
    </source>
</evidence>
<dbReference type="EMBL" id="DF840852">
    <property type="protein sequence ID" value="GAT45161.1"/>
    <property type="molecule type" value="Genomic_DNA"/>
</dbReference>